<dbReference type="Ensembl" id="ENSSRHT00000099929.1">
    <property type="protein sequence ID" value="ENSSRHP00000097288.1"/>
    <property type="gene ID" value="ENSSRHG00000047790.1"/>
</dbReference>
<dbReference type="SMART" id="SM00908">
    <property type="entry name" value="Gal-bind_lectin"/>
    <property type="match status" value="2"/>
</dbReference>
<keyword evidence="1 2" id="KW-0430">Lectin</keyword>
<dbReference type="Proteomes" id="UP000472270">
    <property type="component" value="Unassembled WGS sequence"/>
</dbReference>
<reference evidence="4" key="2">
    <citation type="submission" date="2025-09" db="UniProtKB">
        <authorList>
            <consortium name="Ensembl"/>
        </authorList>
    </citation>
    <scope>IDENTIFICATION</scope>
</reference>
<accession>A0A673N271</accession>
<dbReference type="AlphaFoldDB" id="A0A673N271"/>
<proteinExistence type="predicted"/>
<dbReference type="SMART" id="SM00276">
    <property type="entry name" value="GLECT"/>
    <property type="match status" value="2"/>
</dbReference>
<reference evidence="4" key="1">
    <citation type="submission" date="2025-08" db="UniProtKB">
        <authorList>
            <consortium name="Ensembl"/>
        </authorList>
    </citation>
    <scope>IDENTIFICATION</scope>
</reference>
<evidence type="ECO:0000259" key="3">
    <source>
        <dbReference type="PROSITE" id="PS51304"/>
    </source>
</evidence>
<dbReference type="InterPro" id="IPR001079">
    <property type="entry name" value="Galectin_CRD"/>
</dbReference>
<dbReference type="PROSITE" id="PS51304">
    <property type="entry name" value="GALECTIN"/>
    <property type="match status" value="2"/>
</dbReference>
<gene>
    <name evidence="4" type="primary">lgals8b</name>
</gene>
<dbReference type="Pfam" id="PF00337">
    <property type="entry name" value="Gal-bind_lectin"/>
    <property type="match status" value="2"/>
</dbReference>
<feature type="domain" description="Galectin" evidence="3">
    <location>
        <begin position="53"/>
        <end position="187"/>
    </location>
</feature>
<dbReference type="CDD" id="cd00070">
    <property type="entry name" value="GLECT"/>
    <property type="match status" value="2"/>
</dbReference>
<protein>
    <recommendedName>
        <fullName evidence="2">Galectin</fullName>
    </recommendedName>
</protein>
<dbReference type="InterPro" id="IPR044156">
    <property type="entry name" value="Galectin-like"/>
</dbReference>
<sequence length="355" mass="40534">MFVCFFLRSCQHFNKVGGIFRPCKFILLSLRFCIAAGLPDPIPGVLTSYRVQFQPCLNTPILFYYRLSFISVQYPMCLHRFQFDLTCGCSTKPRADVAFHFNPRFSSSPQIVCNSLQHENWGREENIDLMPFKQGATFETIILVLCDVFKVTVNGVHILEFKHRIPLEMVNTFSVSGKVELHAIGNFPAPVHFSPVQLFPVSTPTVLTIKGEKPHCNEKTYRHSFSIPYKGSLLRGLIPGQHITIKGHISLFPHSFTVNLRCSQSSNIALHLNSHIKSGMLIRNSLLCQSWGPEERELQYFPFSAGNYFEVPLPYFRIGVNGSHLLDYRHRVQDLSSIDQLEILGDVELQNVQLW</sequence>
<evidence type="ECO:0000313" key="5">
    <source>
        <dbReference type="Proteomes" id="UP000472270"/>
    </source>
</evidence>
<dbReference type="GO" id="GO:0030246">
    <property type="term" value="F:carbohydrate binding"/>
    <property type="evidence" value="ECO:0007669"/>
    <property type="project" value="UniProtKB-UniRule"/>
</dbReference>
<dbReference type="InterPro" id="IPR013320">
    <property type="entry name" value="ConA-like_dom_sf"/>
</dbReference>
<feature type="domain" description="Galectin" evidence="3">
    <location>
        <begin position="229"/>
        <end position="355"/>
    </location>
</feature>
<dbReference type="SUPFAM" id="SSF49899">
    <property type="entry name" value="Concanavalin A-like lectins/glucanases"/>
    <property type="match status" value="2"/>
</dbReference>
<dbReference type="Gene3D" id="2.60.120.200">
    <property type="match status" value="2"/>
</dbReference>
<dbReference type="PANTHER" id="PTHR11346:SF158">
    <property type="entry name" value="GALECTIN"/>
    <property type="match status" value="1"/>
</dbReference>
<organism evidence="4 5">
    <name type="scientific">Sinocyclocheilus rhinocerous</name>
    <dbReference type="NCBI Taxonomy" id="307959"/>
    <lineage>
        <taxon>Eukaryota</taxon>
        <taxon>Metazoa</taxon>
        <taxon>Chordata</taxon>
        <taxon>Craniata</taxon>
        <taxon>Vertebrata</taxon>
        <taxon>Euteleostomi</taxon>
        <taxon>Actinopterygii</taxon>
        <taxon>Neopterygii</taxon>
        <taxon>Teleostei</taxon>
        <taxon>Ostariophysi</taxon>
        <taxon>Cypriniformes</taxon>
        <taxon>Cyprinidae</taxon>
        <taxon>Cyprininae</taxon>
        <taxon>Sinocyclocheilus</taxon>
    </lineage>
</organism>
<keyword evidence="5" id="KW-1185">Reference proteome</keyword>
<evidence type="ECO:0000256" key="1">
    <source>
        <dbReference type="ARBA" id="ARBA00022734"/>
    </source>
</evidence>
<evidence type="ECO:0000313" key="4">
    <source>
        <dbReference type="Ensembl" id="ENSSRHP00000097288.1"/>
    </source>
</evidence>
<evidence type="ECO:0000256" key="2">
    <source>
        <dbReference type="RuleBase" id="RU102079"/>
    </source>
</evidence>
<dbReference type="GO" id="GO:0005737">
    <property type="term" value="C:cytoplasm"/>
    <property type="evidence" value="ECO:0007669"/>
    <property type="project" value="TreeGrafter"/>
</dbReference>
<dbReference type="PANTHER" id="PTHR11346">
    <property type="entry name" value="GALECTIN"/>
    <property type="match status" value="1"/>
</dbReference>
<name>A0A673N271_9TELE</name>